<evidence type="ECO:0000256" key="1">
    <source>
        <dbReference type="SAM" id="Phobius"/>
    </source>
</evidence>
<dbReference type="SMART" id="SM00315">
    <property type="entry name" value="RGS"/>
    <property type="match status" value="1"/>
</dbReference>
<dbReference type="Gene3D" id="1.10.167.10">
    <property type="entry name" value="Regulator of G-protein Signalling 4, domain 2"/>
    <property type="match status" value="1"/>
</dbReference>
<dbReference type="SMART" id="SM00313">
    <property type="entry name" value="PXA"/>
    <property type="match status" value="1"/>
</dbReference>
<dbReference type="Proteomes" id="UP001153321">
    <property type="component" value="Chromosome 18"/>
</dbReference>
<proteinExistence type="predicted"/>
<dbReference type="Pfam" id="PF02194">
    <property type="entry name" value="PXA"/>
    <property type="match status" value="1"/>
</dbReference>
<feature type="transmembrane region" description="Helical" evidence="1">
    <location>
        <begin position="18"/>
        <end position="35"/>
    </location>
</feature>
<feature type="domain" description="PXA" evidence="3">
    <location>
        <begin position="115"/>
        <end position="278"/>
    </location>
</feature>
<protein>
    <recommendedName>
        <fullName evidence="6">Sorting nexin-14-like</fullName>
    </recommendedName>
</protein>
<dbReference type="Pfam" id="PF00615">
    <property type="entry name" value="RGS"/>
    <property type="match status" value="1"/>
</dbReference>
<keyword evidence="5" id="KW-1185">Reference proteome</keyword>
<dbReference type="GO" id="GO:0035091">
    <property type="term" value="F:phosphatidylinositol binding"/>
    <property type="evidence" value="ECO:0007669"/>
    <property type="project" value="InterPro"/>
</dbReference>
<gene>
    <name evidence="4" type="ORF">SPLIT_LOCUS4249</name>
</gene>
<evidence type="ECO:0000259" key="2">
    <source>
        <dbReference type="PROSITE" id="PS50132"/>
    </source>
</evidence>
<dbReference type="PANTHER" id="PTHR22775">
    <property type="entry name" value="SORTING NEXIN"/>
    <property type="match status" value="1"/>
</dbReference>
<reference evidence="4" key="1">
    <citation type="submission" date="2022-02" db="EMBL/GenBank/DDBJ databases">
        <authorList>
            <person name="King R."/>
        </authorList>
    </citation>
    <scope>NUCLEOTIDE SEQUENCE</scope>
</reference>
<dbReference type="GO" id="GO:0097352">
    <property type="term" value="P:autophagosome maturation"/>
    <property type="evidence" value="ECO:0007669"/>
    <property type="project" value="TreeGrafter"/>
</dbReference>
<dbReference type="SUPFAM" id="SSF48097">
    <property type="entry name" value="Regulator of G-protein signaling, RGS"/>
    <property type="match status" value="1"/>
</dbReference>
<dbReference type="PROSITE" id="PS50132">
    <property type="entry name" value="RGS"/>
    <property type="match status" value="1"/>
</dbReference>
<dbReference type="GO" id="GO:0005770">
    <property type="term" value="C:late endosome"/>
    <property type="evidence" value="ECO:0007669"/>
    <property type="project" value="TreeGrafter"/>
</dbReference>
<dbReference type="PROSITE" id="PS51207">
    <property type="entry name" value="PXA"/>
    <property type="match status" value="1"/>
</dbReference>
<keyword evidence="1" id="KW-0812">Transmembrane</keyword>
<dbReference type="InterPro" id="IPR016137">
    <property type="entry name" value="RGS"/>
</dbReference>
<dbReference type="Gene3D" id="3.30.1520.10">
    <property type="entry name" value="Phox-like domain"/>
    <property type="match status" value="1"/>
</dbReference>
<evidence type="ECO:0000313" key="4">
    <source>
        <dbReference type="EMBL" id="CAH1638891.1"/>
    </source>
</evidence>
<dbReference type="PANTHER" id="PTHR22775:SF44">
    <property type="entry name" value="SORTING NEXIN-14"/>
    <property type="match status" value="1"/>
</dbReference>
<organism evidence="4 5">
    <name type="scientific">Spodoptera littoralis</name>
    <name type="common">Egyptian cotton leafworm</name>
    <dbReference type="NCBI Taxonomy" id="7109"/>
    <lineage>
        <taxon>Eukaryota</taxon>
        <taxon>Metazoa</taxon>
        <taxon>Ecdysozoa</taxon>
        <taxon>Arthropoda</taxon>
        <taxon>Hexapoda</taxon>
        <taxon>Insecta</taxon>
        <taxon>Pterygota</taxon>
        <taxon>Neoptera</taxon>
        <taxon>Endopterygota</taxon>
        <taxon>Lepidoptera</taxon>
        <taxon>Glossata</taxon>
        <taxon>Ditrysia</taxon>
        <taxon>Noctuoidea</taxon>
        <taxon>Noctuidae</taxon>
        <taxon>Amphipyrinae</taxon>
        <taxon>Spodoptera</taxon>
    </lineage>
</organism>
<dbReference type="InterPro" id="IPR036871">
    <property type="entry name" value="PX_dom_sf"/>
</dbReference>
<evidence type="ECO:0000313" key="5">
    <source>
        <dbReference type="Proteomes" id="UP001153321"/>
    </source>
</evidence>
<sequence length="923" mass="105095">MSERCQTKLSEKFDNKNYIIYFGILCTSIAVLYFYRFHFATIAFSYVLGCLACYYGLNSSILQDYIEKLKCHFVGETSKDEAKAPVKGCETCGSKDCERHDSSVGTDPWVGLQIHKQLDQAIEDFYNTILDQFINSWYSKVTLQPFFVDELRYQLRYASACLLQRAVKINYAKFITSRLVPCALRHYSVCASRPGVALDSKMALHPAAANRNAELKYLRCITNAIMPYLLKNNELQNSVFRVLIREIFAGWVLLSLTDVLADPYILNTLIILATGDETMAQLPSTPNYKVEFLETFVRQTESMYSQRCKLLRLELDLVISDQELFFAFMQYMKTTSHLHLLQFYKDIKLFQTKILNPELSRSEEESLQRAARVLSQQYLAAGPPPLAADLAADLQALLQQDNSINKFQTSRALYQAARQSHSVLEKLWLPKFLHSEEFYKLLIGSRLPTGYQKQMVKKPHERLLNQALKLGHRLKGALKPQTVDGQVLDCYTNCDESEGDGVDNMDILKYLDNLAVEESLRGHDLSTYKVVLTNVETKLQVPPRRGAVRVFTLTVHRAGGGAAPAELWALDRSEHDFHLLRSKLHEFHGDALLHDLSLPSRRDNSPLETLRYKYEDFLQRLLQKSLLQTSELLRIFLTEDGDFSIVVQASTLNATSSDLGNIYQNVALRLRKEKGQHLESFLRNLLVSSDIERYQAFSSLKPPDPVPSISRKHGTARDVEEAQEMSEDVAVEVQYKRQRRVRNIHTSVFQNNFDVEPALSNVDKEYQTSVVGFTQCLMYLLTKVIKVSSVVTRVVGSVAARARTLLDDGFHRLLDATLRDLLNERRLAHLIRLGHGLLFGKRSSVPRIDPSAQRVQARVQLQRALPRAALAPRLHAAVLNAFDIIQVPQLNKQLVYNLLDLCIMELFPELGAIDKNPSKESKS</sequence>
<feature type="domain" description="RGS" evidence="2">
    <location>
        <begin position="314"/>
        <end position="442"/>
    </location>
</feature>
<dbReference type="SUPFAM" id="SSF64268">
    <property type="entry name" value="PX domain"/>
    <property type="match status" value="1"/>
</dbReference>
<dbReference type="AlphaFoldDB" id="A0A9P0I0I9"/>
<evidence type="ECO:0000259" key="3">
    <source>
        <dbReference type="PROSITE" id="PS51207"/>
    </source>
</evidence>
<evidence type="ECO:0008006" key="6">
    <source>
        <dbReference type="Google" id="ProtNLM"/>
    </source>
</evidence>
<dbReference type="InterPro" id="IPR003114">
    <property type="entry name" value="Phox_assoc"/>
</dbReference>
<name>A0A9P0I0I9_SPOLI</name>
<keyword evidence="1" id="KW-0472">Membrane</keyword>
<dbReference type="InterPro" id="IPR044926">
    <property type="entry name" value="RGS_subdomain_2"/>
</dbReference>
<dbReference type="InterPro" id="IPR036305">
    <property type="entry name" value="RGS_sf"/>
</dbReference>
<keyword evidence="1" id="KW-1133">Transmembrane helix</keyword>
<accession>A0A9P0I0I9</accession>
<dbReference type="EMBL" id="LR824549">
    <property type="protein sequence ID" value="CAH1638891.1"/>
    <property type="molecule type" value="Genomic_DNA"/>
</dbReference>